<dbReference type="Proteomes" id="UP001324634">
    <property type="component" value="Chromosome"/>
</dbReference>
<dbReference type="InterPro" id="IPR000182">
    <property type="entry name" value="GNAT_dom"/>
</dbReference>
<evidence type="ECO:0000313" key="3">
    <source>
        <dbReference type="Proteomes" id="UP001324634"/>
    </source>
</evidence>
<dbReference type="AlphaFoldDB" id="A0AAX4HRM2"/>
<dbReference type="SUPFAM" id="SSF55729">
    <property type="entry name" value="Acyl-CoA N-acyltransferases (Nat)"/>
    <property type="match status" value="1"/>
</dbReference>
<dbReference type="EMBL" id="CP139487">
    <property type="protein sequence ID" value="WPU66010.1"/>
    <property type="molecule type" value="Genomic_DNA"/>
</dbReference>
<evidence type="ECO:0000259" key="1">
    <source>
        <dbReference type="PROSITE" id="PS51186"/>
    </source>
</evidence>
<dbReference type="PROSITE" id="PS51186">
    <property type="entry name" value="GNAT"/>
    <property type="match status" value="1"/>
</dbReference>
<organism evidence="2 3">
    <name type="scientific">Peredibacter starrii</name>
    <dbReference type="NCBI Taxonomy" id="28202"/>
    <lineage>
        <taxon>Bacteria</taxon>
        <taxon>Pseudomonadati</taxon>
        <taxon>Bdellovibrionota</taxon>
        <taxon>Bacteriovoracia</taxon>
        <taxon>Bacteriovoracales</taxon>
        <taxon>Bacteriovoracaceae</taxon>
        <taxon>Peredibacter</taxon>
    </lineage>
</organism>
<accession>A0AAX4HRM2</accession>
<dbReference type="CDD" id="cd04301">
    <property type="entry name" value="NAT_SF"/>
    <property type="match status" value="1"/>
</dbReference>
<dbReference type="RefSeq" id="WP_321397645.1">
    <property type="nucleotide sequence ID" value="NZ_CP139487.1"/>
</dbReference>
<dbReference type="KEGG" id="psti:SOO65_04560"/>
<keyword evidence="3" id="KW-1185">Reference proteome</keyword>
<proteinExistence type="predicted"/>
<dbReference type="GO" id="GO:0016747">
    <property type="term" value="F:acyltransferase activity, transferring groups other than amino-acyl groups"/>
    <property type="evidence" value="ECO:0007669"/>
    <property type="project" value="InterPro"/>
</dbReference>
<gene>
    <name evidence="2" type="ORF">SOO65_04560</name>
</gene>
<feature type="domain" description="N-acetyltransferase" evidence="1">
    <location>
        <begin position="3"/>
        <end position="152"/>
    </location>
</feature>
<reference evidence="2 3" key="1">
    <citation type="submission" date="2023-11" db="EMBL/GenBank/DDBJ databases">
        <title>Peredibacter starrii A3.12.</title>
        <authorList>
            <person name="Mitchell R.J."/>
        </authorList>
    </citation>
    <scope>NUCLEOTIDE SEQUENCE [LARGE SCALE GENOMIC DNA]</scope>
    <source>
        <strain evidence="2 3">A3.12</strain>
    </source>
</reference>
<dbReference type="Gene3D" id="3.40.630.30">
    <property type="match status" value="1"/>
</dbReference>
<protein>
    <submittedName>
        <fullName evidence="2">GNAT family N-acetyltransferase</fullName>
    </submittedName>
</protein>
<dbReference type="InterPro" id="IPR016181">
    <property type="entry name" value="Acyl_CoA_acyltransferase"/>
</dbReference>
<dbReference type="Pfam" id="PF00583">
    <property type="entry name" value="Acetyltransf_1"/>
    <property type="match status" value="1"/>
</dbReference>
<sequence>MNIKIRPGLLFDIQTIADFQVKMAFETENGLKLDPPTVDKGVTAVMDDPSKGKYWLAEIDGQVVGCLLTVPEWSDWRNGTVLWIHSVYVHPDFRKHGVYKALYSHLKTMVEESPDLRGLRLYVDKTNVKAQDVYKKLGMTDEHYHLYEWMKG</sequence>
<evidence type="ECO:0000313" key="2">
    <source>
        <dbReference type="EMBL" id="WPU66010.1"/>
    </source>
</evidence>
<name>A0AAX4HRM2_9BACT</name>